<feature type="region of interest" description="Disordered" evidence="10">
    <location>
        <begin position="759"/>
        <end position="778"/>
    </location>
</feature>
<dbReference type="SMART" id="SM00325">
    <property type="entry name" value="RhoGEF"/>
    <property type="match status" value="1"/>
</dbReference>
<keyword evidence="15" id="KW-1185">Reference proteome</keyword>
<organism evidence="14 15">
    <name type="scientific">Megalops atlanticus</name>
    <name type="common">Tarpon</name>
    <name type="synonym">Clupea gigantea</name>
    <dbReference type="NCBI Taxonomy" id="7932"/>
    <lineage>
        <taxon>Eukaryota</taxon>
        <taxon>Metazoa</taxon>
        <taxon>Chordata</taxon>
        <taxon>Craniata</taxon>
        <taxon>Vertebrata</taxon>
        <taxon>Euteleostomi</taxon>
        <taxon>Actinopterygii</taxon>
        <taxon>Neopterygii</taxon>
        <taxon>Teleostei</taxon>
        <taxon>Elopiformes</taxon>
        <taxon>Megalopidae</taxon>
        <taxon>Megalops</taxon>
    </lineage>
</organism>
<dbReference type="FunFam" id="2.30.29.30:FF:000158">
    <property type="entry name" value="FYVE, RhoGEF and PH domain containing 6"/>
    <property type="match status" value="1"/>
</dbReference>
<keyword evidence="4" id="KW-0479">Metal-binding</keyword>
<feature type="domain" description="PH" evidence="11">
    <location>
        <begin position="1295"/>
        <end position="1391"/>
    </location>
</feature>
<dbReference type="CDD" id="cd13237">
    <property type="entry name" value="PH2_FGD5_FGD6"/>
    <property type="match status" value="1"/>
</dbReference>
<dbReference type="GO" id="GO:0005856">
    <property type="term" value="C:cytoskeleton"/>
    <property type="evidence" value="ECO:0007669"/>
    <property type="project" value="UniProtKB-SubCell"/>
</dbReference>
<comment type="subcellular location">
    <subcellularLocation>
        <location evidence="1">Cytoplasm</location>
        <location evidence="1">Cytoskeleton</location>
    </subcellularLocation>
</comment>
<dbReference type="Gene3D" id="2.30.29.30">
    <property type="entry name" value="Pleckstrin-homology domain (PH domain)/Phosphotyrosine-binding domain (PTB)"/>
    <property type="match status" value="2"/>
</dbReference>
<dbReference type="Gene3D" id="1.20.900.10">
    <property type="entry name" value="Dbl homology (DH) domain"/>
    <property type="match status" value="1"/>
</dbReference>
<feature type="compositionally biased region" description="Acidic residues" evidence="10">
    <location>
        <begin position="759"/>
        <end position="770"/>
    </location>
</feature>
<dbReference type="CDD" id="cd00160">
    <property type="entry name" value="RhoGEF"/>
    <property type="match status" value="1"/>
</dbReference>
<dbReference type="InterPro" id="IPR000219">
    <property type="entry name" value="DH_dom"/>
</dbReference>
<feature type="compositionally biased region" description="Low complexity" evidence="10">
    <location>
        <begin position="1"/>
        <end position="20"/>
    </location>
</feature>
<evidence type="ECO:0000256" key="9">
    <source>
        <dbReference type="PROSITE-ProRule" id="PRU00091"/>
    </source>
</evidence>
<evidence type="ECO:0000256" key="5">
    <source>
        <dbReference type="ARBA" id="ARBA00022737"/>
    </source>
</evidence>
<feature type="compositionally biased region" description="Polar residues" evidence="10">
    <location>
        <begin position="351"/>
        <end position="371"/>
    </location>
</feature>
<reference evidence="14" key="1">
    <citation type="submission" date="2021-01" db="EMBL/GenBank/DDBJ databases">
        <authorList>
            <person name="Zahm M."/>
            <person name="Roques C."/>
            <person name="Cabau C."/>
            <person name="Klopp C."/>
            <person name="Donnadieu C."/>
            <person name="Jouanno E."/>
            <person name="Lampietro C."/>
            <person name="Louis A."/>
            <person name="Herpin A."/>
            <person name="Echchiki A."/>
            <person name="Berthelot C."/>
            <person name="Parey E."/>
            <person name="Roest-Crollius H."/>
            <person name="Braasch I."/>
            <person name="Postlethwait J."/>
            <person name="Bobe J."/>
            <person name="Montfort J."/>
            <person name="Bouchez O."/>
            <person name="Begum T."/>
            <person name="Mejri S."/>
            <person name="Adams A."/>
            <person name="Chen W.-J."/>
            <person name="Guiguen Y."/>
        </authorList>
    </citation>
    <scope>NUCLEOTIDE SEQUENCE</scope>
    <source>
        <strain evidence="14">YG-15Mar2019-1</strain>
        <tissue evidence="14">Brain</tissue>
    </source>
</reference>
<evidence type="ECO:0000256" key="3">
    <source>
        <dbReference type="ARBA" id="ARBA00022658"/>
    </source>
</evidence>
<keyword evidence="8" id="KW-0206">Cytoskeleton</keyword>
<dbReference type="InterPro" id="IPR017455">
    <property type="entry name" value="Znf_FYVE-rel"/>
</dbReference>
<evidence type="ECO:0000256" key="1">
    <source>
        <dbReference type="ARBA" id="ARBA00004245"/>
    </source>
</evidence>
<feature type="region of interest" description="Disordered" evidence="10">
    <location>
        <begin position="198"/>
        <end position="467"/>
    </location>
</feature>
<keyword evidence="2" id="KW-0963">Cytoplasm</keyword>
<dbReference type="Proteomes" id="UP001046870">
    <property type="component" value="Chromosome 25"/>
</dbReference>
<feature type="compositionally biased region" description="Acidic residues" evidence="10">
    <location>
        <begin position="802"/>
        <end position="814"/>
    </location>
</feature>
<evidence type="ECO:0000259" key="11">
    <source>
        <dbReference type="PROSITE" id="PS50003"/>
    </source>
</evidence>
<dbReference type="PANTHER" id="PTHR12673:SF12">
    <property type="entry name" value="FYVE, RHOGEF AND PH DOMAIN-CONTAINING PROTEIN 6"/>
    <property type="match status" value="1"/>
</dbReference>
<evidence type="ECO:0000256" key="4">
    <source>
        <dbReference type="ARBA" id="ARBA00022723"/>
    </source>
</evidence>
<dbReference type="Gene3D" id="3.30.40.10">
    <property type="entry name" value="Zinc/RING finger domain, C3HC4 (zinc finger)"/>
    <property type="match status" value="1"/>
</dbReference>
<name>A0A9D3PAT0_MEGAT</name>
<evidence type="ECO:0008006" key="16">
    <source>
        <dbReference type="Google" id="ProtNLM"/>
    </source>
</evidence>
<dbReference type="SMART" id="SM00233">
    <property type="entry name" value="PH"/>
    <property type="match status" value="2"/>
</dbReference>
<feature type="compositionally biased region" description="Basic and acidic residues" evidence="10">
    <location>
        <begin position="274"/>
        <end position="286"/>
    </location>
</feature>
<dbReference type="PROSITE" id="PS50010">
    <property type="entry name" value="DH_2"/>
    <property type="match status" value="1"/>
</dbReference>
<dbReference type="Pfam" id="PF00169">
    <property type="entry name" value="PH"/>
    <property type="match status" value="2"/>
</dbReference>
<gene>
    <name evidence="14" type="ORF">MATL_G00258860</name>
</gene>
<feature type="region of interest" description="Disordered" evidence="10">
    <location>
        <begin position="655"/>
        <end position="681"/>
    </location>
</feature>
<dbReference type="SUPFAM" id="SSF48065">
    <property type="entry name" value="DBL homology domain (DH-domain)"/>
    <property type="match status" value="1"/>
</dbReference>
<proteinExistence type="predicted"/>
<dbReference type="SMART" id="SM00064">
    <property type="entry name" value="FYVE"/>
    <property type="match status" value="1"/>
</dbReference>
<keyword evidence="7" id="KW-0862">Zinc</keyword>
<feature type="compositionally biased region" description="Basic and acidic residues" evidence="10">
    <location>
        <begin position="161"/>
        <end position="171"/>
    </location>
</feature>
<feature type="domain" description="PH" evidence="11">
    <location>
        <begin position="1057"/>
        <end position="1151"/>
    </location>
</feature>
<feature type="region of interest" description="Disordered" evidence="10">
    <location>
        <begin position="137"/>
        <end position="177"/>
    </location>
</feature>
<keyword evidence="5" id="KW-0677">Repeat</keyword>
<feature type="region of interest" description="Disordered" evidence="10">
    <location>
        <begin position="482"/>
        <end position="615"/>
    </location>
</feature>
<evidence type="ECO:0000256" key="6">
    <source>
        <dbReference type="ARBA" id="ARBA00022771"/>
    </source>
</evidence>
<dbReference type="CDD" id="cd15743">
    <property type="entry name" value="FYVE_FGD6"/>
    <property type="match status" value="1"/>
</dbReference>
<feature type="compositionally biased region" description="Basic and acidic residues" evidence="10">
    <location>
        <begin position="138"/>
        <end position="148"/>
    </location>
</feature>
<feature type="compositionally biased region" description="Basic and acidic residues" evidence="10">
    <location>
        <begin position="791"/>
        <end position="801"/>
    </location>
</feature>
<feature type="compositionally biased region" description="Pro residues" evidence="10">
    <location>
        <begin position="291"/>
        <end position="303"/>
    </location>
</feature>
<dbReference type="GO" id="GO:0005085">
    <property type="term" value="F:guanyl-nucleotide exchange factor activity"/>
    <property type="evidence" value="ECO:0007669"/>
    <property type="project" value="UniProtKB-KW"/>
</dbReference>
<dbReference type="Pfam" id="PF01363">
    <property type="entry name" value="FYVE"/>
    <property type="match status" value="1"/>
</dbReference>
<evidence type="ECO:0000256" key="7">
    <source>
        <dbReference type="ARBA" id="ARBA00022833"/>
    </source>
</evidence>
<dbReference type="InterPro" id="IPR001849">
    <property type="entry name" value="PH_domain"/>
</dbReference>
<dbReference type="PROSITE" id="PS50003">
    <property type="entry name" value="PH_DOMAIN"/>
    <property type="match status" value="2"/>
</dbReference>
<evidence type="ECO:0000259" key="13">
    <source>
        <dbReference type="PROSITE" id="PS50178"/>
    </source>
</evidence>
<dbReference type="FunFam" id="1.20.900.10:FF:000024">
    <property type="entry name" value="FYVE, RhoGEF and PH domain-containing protein 6"/>
    <property type="match status" value="1"/>
</dbReference>
<accession>A0A9D3PAT0</accession>
<feature type="domain" description="FYVE-type" evidence="13">
    <location>
        <begin position="1188"/>
        <end position="1247"/>
    </location>
</feature>
<evidence type="ECO:0000256" key="10">
    <source>
        <dbReference type="SAM" id="MobiDB-lite"/>
    </source>
</evidence>
<feature type="compositionally biased region" description="Basic and acidic residues" evidence="10">
    <location>
        <begin position="321"/>
        <end position="334"/>
    </location>
</feature>
<dbReference type="Pfam" id="PF00621">
    <property type="entry name" value="RhoGEF"/>
    <property type="match status" value="1"/>
</dbReference>
<sequence length="1392" mass="154673">MSTGVKKPPVAPKPKIVQPQKPVPPPVAPKPDVVPSHPSPVAPKKAKPALAPKPCLPKTATTPESKPGTPKSVPRGCPQERSSSSEKLGVLNSRNGMHADLSKPDSDYIIPTCTCSRGSCSQCQRAVGCKTTEIVIEPLEKQNGRPDGPRVQVSPAPRARTKAETGHDRTGNNKSQVVNASFLEQKLKDVWVQAVSTNNYNLKHKPQEKPPGQSEKAGTLDQNLNPAGNADRSSREQPPPEESLVNETNGNFVLPSVGQPDVVPAPVVESPLGNDRESRESGELHYESPVPAAPKKPLPVPTPRKPRKPALVRQDGVEVATQEKAEQVEEERKGLSAVRNSPFLSPKVYIHTQSVTYSRNPAANQGQSSASRGLDTVEDSRKSSANRGLSSAPRGLDTEEDSCLPVPPRRVTSLMPSPDKQLNSPPKERPSEEGVDYCTASETETPTKKEEEEEDEEEGYGFVRYPETRSLPKQMKLSCNMPLSVAARSSSADEPSPKVAPKKPQRHSLPASVLLRKELSEEAERVTTGGEGDPSSIQEEEERPGAEELGNTVYESEEIMKELPSPPSEKTSWRFPRPFFGRQGSKNCSTGEAQIKSPGVNLGKPRAKSFSAADLVRSDGQKRSSFRKLLELKLSVKMLPKLLVKGSQSLDCTSVETEQSVDGDWIPGESDSTADQNQQAALPNGQCVTHSGTPVCQRKLSCPLFGREQNVDGEECCPGGESAAEYENIPFYDEIPEYMNLPFLNATHLGWQNSSSLEDGDGDIYEEQEPYEPHGKYIPDELRGLVHERASLEEDDGHSGDEEVMDSSDEEDDGSSASSKGELDLSGDRQHEVGVKKSKVVHIAKEIMSSEKVFVDVLKLLHIDFRDAVAKASRQSGKPTIEERVLNQILYYLPQLYELNRDLLRELEERVAHWNDHQRLADIFVKKGPYLKMYSTYIREFDRNVALLDEQCRKNPGFATVVREFEMSPRCASLALKHYLLKPVQRIPQYQLLLTDYLKNLPEDSSDYKDTQAALSIVKEVANHANDIMKQGDNFQKLMQVQYSLNGHHEIVQPGRVFLKEGTLMKLSRKVMQPRMFFLFNDTLLYTTPVQSGQYKLNNMLSLAGMKVSKPSQEAYQNELNIESVERSFILSASSATERDEWLEAISKAIEDYTRKKITFFPSKSQEEAGGADSGAPLGSKAPIWIPDLRATMCMICTCEFTLTWRRHHCRACGKVVCQSCSSNKHYLEYLKNRPARVCDHCFVKLQQKSDQAESAALSSSGRLATGTFSSVLHPSRKQKKIPAALKEVSANTENSSMSGYLLRSKGNKKQWKKLWFVIKNKVLYTYAASEDVAALESQPLLGFFLREERSGDAQKLQFKLYHKNTLFYIFKAEDAQTAQRWIYAFQEAMVL</sequence>
<dbReference type="InterPro" id="IPR035899">
    <property type="entry name" value="DBL_dom_sf"/>
</dbReference>
<keyword evidence="6 9" id="KW-0863">Zinc-finger</keyword>
<dbReference type="InterPro" id="IPR000306">
    <property type="entry name" value="Znf_FYVE"/>
</dbReference>
<dbReference type="InterPro" id="IPR013083">
    <property type="entry name" value="Znf_RING/FYVE/PHD"/>
</dbReference>
<dbReference type="SUPFAM" id="SSF50729">
    <property type="entry name" value="PH domain-like"/>
    <property type="match status" value="2"/>
</dbReference>
<dbReference type="GO" id="GO:0008270">
    <property type="term" value="F:zinc ion binding"/>
    <property type="evidence" value="ECO:0007669"/>
    <property type="project" value="UniProtKB-KW"/>
</dbReference>
<dbReference type="PROSITE" id="PS50178">
    <property type="entry name" value="ZF_FYVE"/>
    <property type="match status" value="1"/>
</dbReference>
<protein>
    <recommendedName>
        <fullName evidence="16">FYVE, RhoGEF and PH domain containing 6</fullName>
    </recommendedName>
</protein>
<evidence type="ECO:0000259" key="12">
    <source>
        <dbReference type="PROSITE" id="PS50010"/>
    </source>
</evidence>
<feature type="region of interest" description="Disordered" evidence="10">
    <location>
        <begin position="1"/>
        <end position="104"/>
    </location>
</feature>
<feature type="compositionally biased region" description="Low complexity" evidence="10">
    <location>
        <begin position="48"/>
        <end position="58"/>
    </location>
</feature>
<dbReference type="CDD" id="cd15793">
    <property type="entry name" value="PH1_FGD6"/>
    <property type="match status" value="1"/>
</dbReference>
<dbReference type="EMBL" id="JAFDVH010000025">
    <property type="protein sequence ID" value="KAG7454358.1"/>
    <property type="molecule type" value="Genomic_DNA"/>
</dbReference>
<feature type="region of interest" description="Disordered" evidence="10">
    <location>
        <begin position="791"/>
        <end position="829"/>
    </location>
</feature>
<feature type="compositionally biased region" description="Polar residues" evidence="10">
    <location>
        <begin position="670"/>
        <end position="681"/>
    </location>
</feature>
<feature type="compositionally biased region" description="Basic and acidic residues" evidence="10">
    <location>
        <begin position="515"/>
        <end position="525"/>
    </location>
</feature>
<dbReference type="InterPro" id="IPR011993">
    <property type="entry name" value="PH-like_dom_sf"/>
</dbReference>
<keyword evidence="3" id="KW-0344">Guanine-nucleotide releasing factor</keyword>
<evidence type="ECO:0000256" key="2">
    <source>
        <dbReference type="ARBA" id="ARBA00022490"/>
    </source>
</evidence>
<evidence type="ECO:0000313" key="15">
    <source>
        <dbReference type="Proteomes" id="UP001046870"/>
    </source>
</evidence>
<feature type="domain" description="DH" evidence="12">
    <location>
        <begin position="839"/>
        <end position="1028"/>
    </location>
</feature>
<dbReference type="InterPro" id="IPR051092">
    <property type="entry name" value="FYVE_RhoGEF_PH"/>
</dbReference>
<dbReference type="GO" id="GO:0005737">
    <property type="term" value="C:cytoplasm"/>
    <property type="evidence" value="ECO:0007669"/>
    <property type="project" value="TreeGrafter"/>
</dbReference>
<dbReference type="PANTHER" id="PTHR12673">
    <property type="entry name" value="FACIOGENITAL DYSPLASIA PROTEIN"/>
    <property type="match status" value="1"/>
</dbReference>
<dbReference type="InterPro" id="IPR037743">
    <property type="entry name" value="FGD6_N_PH"/>
</dbReference>
<evidence type="ECO:0000313" key="14">
    <source>
        <dbReference type="EMBL" id="KAG7454358.1"/>
    </source>
</evidence>
<evidence type="ECO:0000256" key="8">
    <source>
        <dbReference type="ARBA" id="ARBA00023212"/>
    </source>
</evidence>
<comment type="caution">
    <text evidence="14">The sequence shown here is derived from an EMBL/GenBank/DDBJ whole genome shotgun (WGS) entry which is preliminary data.</text>
</comment>
<dbReference type="OrthoDB" id="245697at2759"/>